<evidence type="ECO:0000313" key="2">
    <source>
        <dbReference type="EMBL" id="MBV2361005.1"/>
    </source>
</evidence>
<keyword evidence="2" id="KW-0808">Transferase</keyword>
<reference evidence="2" key="1">
    <citation type="submission" date="2021-06" db="EMBL/GenBank/DDBJ databases">
        <title>Thalassococcus sp. CAU 1522 isolated from sea sand, Republic of Korea.</title>
        <authorList>
            <person name="Kim W."/>
        </authorList>
    </citation>
    <scope>NUCLEOTIDE SEQUENCE</scope>
    <source>
        <strain evidence="2">CAU 1522</strain>
    </source>
</reference>
<comment type="caution">
    <text evidence="2">The sequence shown here is derived from an EMBL/GenBank/DDBJ whole genome shotgun (WGS) entry which is preliminary data.</text>
</comment>
<name>A0ABS6NBS8_9RHOB</name>
<dbReference type="PANTHER" id="PTHR30040">
    <property type="entry name" value="THIAMINE BIOSYNTHESIS LIPOPROTEIN APBE"/>
    <property type="match status" value="1"/>
</dbReference>
<evidence type="ECO:0000313" key="3">
    <source>
        <dbReference type="Proteomes" id="UP001166293"/>
    </source>
</evidence>
<dbReference type="Proteomes" id="UP001166293">
    <property type="component" value="Unassembled WGS sequence"/>
</dbReference>
<proteinExistence type="predicted"/>
<evidence type="ECO:0000256" key="1">
    <source>
        <dbReference type="SAM" id="SignalP"/>
    </source>
</evidence>
<dbReference type="InterPro" id="IPR024932">
    <property type="entry name" value="ApbE"/>
</dbReference>
<organism evidence="2 3">
    <name type="scientific">Thalassococcus arenae</name>
    <dbReference type="NCBI Taxonomy" id="2851652"/>
    <lineage>
        <taxon>Bacteria</taxon>
        <taxon>Pseudomonadati</taxon>
        <taxon>Pseudomonadota</taxon>
        <taxon>Alphaproteobacteria</taxon>
        <taxon>Rhodobacterales</taxon>
        <taxon>Roseobacteraceae</taxon>
        <taxon>Thalassococcus</taxon>
    </lineage>
</organism>
<dbReference type="Pfam" id="PF02424">
    <property type="entry name" value="ApbE"/>
    <property type="match status" value="1"/>
</dbReference>
<dbReference type="RefSeq" id="WP_217779345.1">
    <property type="nucleotide sequence ID" value="NZ_JAHRWL010000002.1"/>
</dbReference>
<sequence length="290" mass="31215">MRRRRFLALAAAFACAPGLARAETWRGFALGAEVSVTLEGPPRETHRTLADIPAMLDRIEDLFSLYRETSSLSRLNGSGHLRRPDKRFLALMRQADAAHRLTGGLFDPTVQPLWHAHATGADTAWAQSLVAWRRVRFDAAGIVLGRHQALTFNGIAQGYATDLVCDLLRQRGFTRTLVDIGEQAALGGPYRLGLADPVFGAVGQRSVTDGAIATSSPGALRLGTAHHILGPHGEDPLWSTVSIEAASATLADALSTAAVFMPLERLQRLKADAALTRITVIDASGRLRSL</sequence>
<feature type="chain" id="PRO_5046310004" evidence="1">
    <location>
        <begin position="23"/>
        <end position="290"/>
    </location>
</feature>
<accession>A0ABS6NBS8</accession>
<keyword evidence="1" id="KW-0732">Signal</keyword>
<dbReference type="GO" id="GO:0016740">
    <property type="term" value="F:transferase activity"/>
    <property type="evidence" value="ECO:0007669"/>
    <property type="project" value="UniProtKB-KW"/>
</dbReference>
<protein>
    <submittedName>
        <fullName evidence="2">FAD:protein FMN transferase</fullName>
    </submittedName>
</protein>
<dbReference type="EMBL" id="JAHRWL010000002">
    <property type="protein sequence ID" value="MBV2361005.1"/>
    <property type="molecule type" value="Genomic_DNA"/>
</dbReference>
<dbReference type="PANTHER" id="PTHR30040:SF2">
    <property type="entry name" value="FAD:PROTEIN FMN TRANSFERASE"/>
    <property type="match status" value="1"/>
</dbReference>
<gene>
    <name evidence="2" type="ORF">KUH32_14670</name>
</gene>
<keyword evidence="3" id="KW-1185">Reference proteome</keyword>
<feature type="signal peptide" evidence="1">
    <location>
        <begin position="1"/>
        <end position="22"/>
    </location>
</feature>